<dbReference type="NCBIfam" id="NF033788">
    <property type="entry name" value="HTH_metalloreg"/>
    <property type="match status" value="1"/>
</dbReference>
<reference evidence="6" key="1">
    <citation type="submission" date="2017-02" db="EMBL/GenBank/DDBJ databases">
        <authorList>
            <person name="Varghese N."/>
            <person name="Submissions S."/>
        </authorList>
    </citation>
    <scope>NUCLEOTIDE SEQUENCE [LARGE SCALE GENOMIC DNA]</scope>
    <source>
        <strain evidence="6">ATCC BAA-73</strain>
    </source>
</reference>
<dbReference type="AlphaFoldDB" id="A0A1T4NY29"/>
<dbReference type="GO" id="GO:0003677">
    <property type="term" value="F:DNA binding"/>
    <property type="evidence" value="ECO:0007669"/>
    <property type="project" value="UniProtKB-KW"/>
</dbReference>
<dbReference type="InterPro" id="IPR036388">
    <property type="entry name" value="WH-like_DNA-bd_sf"/>
</dbReference>
<evidence type="ECO:0000256" key="3">
    <source>
        <dbReference type="ARBA" id="ARBA00023163"/>
    </source>
</evidence>
<evidence type="ECO:0000313" key="6">
    <source>
        <dbReference type="Proteomes" id="UP000190625"/>
    </source>
</evidence>
<dbReference type="InterPro" id="IPR011991">
    <property type="entry name" value="ArsR-like_HTH"/>
</dbReference>
<dbReference type="SMART" id="SM00418">
    <property type="entry name" value="HTH_ARSR"/>
    <property type="match status" value="1"/>
</dbReference>
<evidence type="ECO:0000313" key="5">
    <source>
        <dbReference type="EMBL" id="SJZ84174.1"/>
    </source>
</evidence>
<dbReference type="GO" id="GO:0003700">
    <property type="term" value="F:DNA-binding transcription factor activity"/>
    <property type="evidence" value="ECO:0007669"/>
    <property type="project" value="InterPro"/>
</dbReference>
<dbReference type="InterPro" id="IPR036390">
    <property type="entry name" value="WH_DNA-bd_sf"/>
</dbReference>
<dbReference type="SUPFAM" id="SSF46785">
    <property type="entry name" value="Winged helix' DNA-binding domain"/>
    <property type="match status" value="1"/>
</dbReference>
<dbReference type="PROSITE" id="PS50987">
    <property type="entry name" value="HTH_ARSR_2"/>
    <property type="match status" value="1"/>
</dbReference>
<dbReference type="InterPro" id="IPR001845">
    <property type="entry name" value="HTH_ArsR_DNA-bd_dom"/>
</dbReference>
<sequence length="112" mass="12947">MNNKRRLYEMHAEVCKAIANPKRIEIVYLLLDEEKNVSELAHAMETSNANVSQHLSILREKKIVCTRKEGLNVFYKICSPKMVEALEIMKGVMLEQLSELVDISQEILDEQE</sequence>
<organism evidence="5 6">
    <name type="scientific">Selenihalanaerobacter shriftii</name>
    <dbReference type="NCBI Taxonomy" id="142842"/>
    <lineage>
        <taxon>Bacteria</taxon>
        <taxon>Bacillati</taxon>
        <taxon>Bacillota</taxon>
        <taxon>Clostridia</taxon>
        <taxon>Halanaerobiales</taxon>
        <taxon>Halobacteroidaceae</taxon>
        <taxon>Selenihalanaerobacter</taxon>
    </lineage>
</organism>
<dbReference type="OrthoDB" id="9798835at2"/>
<dbReference type="PANTHER" id="PTHR33154">
    <property type="entry name" value="TRANSCRIPTIONAL REGULATOR, ARSR FAMILY"/>
    <property type="match status" value="1"/>
</dbReference>
<dbReference type="RefSeq" id="WP_078810416.1">
    <property type="nucleotide sequence ID" value="NZ_FUWM01000016.1"/>
</dbReference>
<proteinExistence type="predicted"/>
<name>A0A1T4NY29_9FIRM</name>
<dbReference type="Gene3D" id="1.10.10.10">
    <property type="entry name" value="Winged helix-like DNA-binding domain superfamily/Winged helix DNA-binding domain"/>
    <property type="match status" value="1"/>
</dbReference>
<evidence type="ECO:0000259" key="4">
    <source>
        <dbReference type="PROSITE" id="PS50987"/>
    </source>
</evidence>
<dbReference type="Proteomes" id="UP000190625">
    <property type="component" value="Unassembled WGS sequence"/>
</dbReference>
<keyword evidence="6" id="KW-1185">Reference proteome</keyword>
<dbReference type="Pfam" id="PF01022">
    <property type="entry name" value="HTH_5"/>
    <property type="match status" value="1"/>
</dbReference>
<gene>
    <name evidence="5" type="ORF">SAMN02745118_01983</name>
</gene>
<dbReference type="PANTHER" id="PTHR33154:SF18">
    <property type="entry name" value="ARSENICAL RESISTANCE OPERON REPRESSOR"/>
    <property type="match status" value="1"/>
</dbReference>
<keyword evidence="1" id="KW-0805">Transcription regulation</keyword>
<dbReference type="EMBL" id="FUWM01000016">
    <property type="protein sequence ID" value="SJZ84174.1"/>
    <property type="molecule type" value="Genomic_DNA"/>
</dbReference>
<evidence type="ECO:0000256" key="2">
    <source>
        <dbReference type="ARBA" id="ARBA00023125"/>
    </source>
</evidence>
<dbReference type="STRING" id="142842.SAMN02745118_01983"/>
<dbReference type="PRINTS" id="PR00778">
    <property type="entry name" value="HTHARSR"/>
</dbReference>
<keyword evidence="3" id="KW-0804">Transcription</keyword>
<keyword evidence="2" id="KW-0238">DNA-binding</keyword>
<feature type="domain" description="HTH arsR-type" evidence="4">
    <location>
        <begin position="3"/>
        <end position="97"/>
    </location>
</feature>
<dbReference type="CDD" id="cd00090">
    <property type="entry name" value="HTH_ARSR"/>
    <property type="match status" value="1"/>
</dbReference>
<dbReference type="InterPro" id="IPR051081">
    <property type="entry name" value="HTH_MetalResp_TranReg"/>
</dbReference>
<evidence type="ECO:0000256" key="1">
    <source>
        <dbReference type="ARBA" id="ARBA00023015"/>
    </source>
</evidence>
<protein>
    <submittedName>
        <fullName evidence="5">ArsR family transcriptional regulator</fullName>
    </submittedName>
</protein>
<accession>A0A1T4NY29</accession>